<gene>
    <name evidence="2" type="ORF">ACFPT7_19455</name>
</gene>
<dbReference type="InterPro" id="IPR037165">
    <property type="entry name" value="AldOxase/xan_DH_Mopterin-bd_sf"/>
</dbReference>
<comment type="caution">
    <text evidence="2">The sequence shown here is derived from an EMBL/GenBank/DDBJ whole genome shotgun (WGS) entry which is preliminary data.</text>
</comment>
<dbReference type="PANTHER" id="PTHR11908:SF157">
    <property type="entry name" value="XANTHINE DEHYDROGENASE SUBUNIT D-RELATED"/>
    <property type="match status" value="1"/>
</dbReference>
<proteinExistence type="predicted"/>
<dbReference type="InterPro" id="IPR000674">
    <property type="entry name" value="Ald_Oxase/Xan_DH_a/b"/>
</dbReference>
<dbReference type="Proteomes" id="UP001596091">
    <property type="component" value="Unassembled WGS sequence"/>
</dbReference>
<dbReference type="Pfam" id="PF02738">
    <property type="entry name" value="MoCoBD_1"/>
    <property type="match status" value="1"/>
</dbReference>
<evidence type="ECO:0000313" key="2">
    <source>
        <dbReference type="EMBL" id="MFC5864493.1"/>
    </source>
</evidence>
<dbReference type="EMBL" id="JBHSPH010000010">
    <property type="protein sequence ID" value="MFC5864493.1"/>
    <property type="molecule type" value="Genomic_DNA"/>
</dbReference>
<keyword evidence="3" id="KW-1185">Reference proteome</keyword>
<dbReference type="InterPro" id="IPR036856">
    <property type="entry name" value="Ald_Oxase/Xan_DH_a/b_sf"/>
</dbReference>
<organism evidence="2 3">
    <name type="scientific">Acidicapsa dinghuensis</name>
    <dbReference type="NCBI Taxonomy" id="2218256"/>
    <lineage>
        <taxon>Bacteria</taxon>
        <taxon>Pseudomonadati</taxon>
        <taxon>Acidobacteriota</taxon>
        <taxon>Terriglobia</taxon>
        <taxon>Terriglobales</taxon>
        <taxon>Acidobacteriaceae</taxon>
        <taxon>Acidicapsa</taxon>
    </lineage>
</organism>
<dbReference type="Gene3D" id="3.30.365.10">
    <property type="entry name" value="Aldehyde oxidase/xanthine dehydrogenase, molybdopterin binding domain"/>
    <property type="match status" value="4"/>
</dbReference>
<evidence type="ECO:0000259" key="1">
    <source>
        <dbReference type="SMART" id="SM01008"/>
    </source>
</evidence>
<dbReference type="SUPFAM" id="SSF54665">
    <property type="entry name" value="CO dehydrogenase molybdoprotein N-domain-like"/>
    <property type="match status" value="1"/>
</dbReference>
<evidence type="ECO:0000313" key="3">
    <source>
        <dbReference type="Proteomes" id="UP001596091"/>
    </source>
</evidence>
<dbReference type="Gene3D" id="3.90.1170.50">
    <property type="entry name" value="Aldehyde oxidase/xanthine dehydrogenase, a/b hammerhead"/>
    <property type="match status" value="1"/>
</dbReference>
<dbReference type="PANTHER" id="PTHR11908">
    <property type="entry name" value="XANTHINE DEHYDROGENASE"/>
    <property type="match status" value="1"/>
</dbReference>
<reference evidence="3" key="1">
    <citation type="journal article" date="2019" name="Int. J. Syst. Evol. Microbiol.">
        <title>The Global Catalogue of Microorganisms (GCM) 10K type strain sequencing project: providing services to taxonomists for standard genome sequencing and annotation.</title>
        <authorList>
            <consortium name="The Broad Institute Genomics Platform"/>
            <consortium name="The Broad Institute Genome Sequencing Center for Infectious Disease"/>
            <person name="Wu L."/>
            <person name="Ma J."/>
        </authorList>
    </citation>
    <scope>NUCLEOTIDE SEQUENCE [LARGE SCALE GENOMIC DNA]</scope>
    <source>
        <strain evidence="3">JCM 4087</strain>
    </source>
</reference>
<protein>
    <submittedName>
        <fullName evidence="2">Xanthine dehydrogenase family protein molybdopterin-binding subunit</fullName>
    </submittedName>
</protein>
<sequence>MTDDSTNPAQRRVVGTPQIRKEGAEKVLGRAKYVDDIEFPGMWHGATVRSTIPRGRILAIHFDESVPWHEFVIVTAADIPGNNHIQMIAADQPCLADGAVNHCDEPILLIAHPDKRLLPQAVASVRIDYEELPAVLSIEESESKREIIWGADTSTPNVFKEFVLQKGNVDEAWSSAACIVEGEYSTGAQEHLYIENNGMIADYSDDGGITVWGSLQCPFYVHKSLMAVFNLPEDKVRVIQTETGGAFGGKEDYPSIIASHAALLALKARRPIKMIYDRMEDLAATTKRHPSRTRHRTAVDKDGKLLAMEIEIATDGGAYSTLSSTVLSRATLHATGPYVCPNIRIRSRAWATNTVPYGAFRGFGAPQTIFAIERHMEHIALAVGMDPVELRRRNFLHDGDTTATQQIMREPVILDQLLDRALAVSDFYAKRERYARENATNPVKCGIGIAAFYHGSGFTGSGERRLNSLAGVDVTLQGKVRVLVSSTEFGQGTNTILAQIAAEALGISYDDVEMAPSDTHLIPNSGPTVASRTSMVVGHLIQRSGRQLIQTLKEAANLSDNYTRHDFFAACELLRARDGEVKSLSRYEAPPNIYWNDDTYTGEAYPAFAWAVYVAEVAVDTITYSAEVIDFHTVQEVGTVLNPTLAAGQIEGGVAQGIGYALYEKVQLKNGHMFNNQMTNYIMPTAQDVPPIHVYFEQIPFAYGAFGAKGIGELPHDGPAPAILNAIQNATGESFSAIPLLPEDIFLRFASYGLDPENITA</sequence>
<dbReference type="SMART" id="SM01008">
    <property type="entry name" value="Ald_Xan_dh_C"/>
    <property type="match status" value="1"/>
</dbReference>
<dbReference type="Pfam" id="PF01315">
    <property type="entry name" value="Ald_Xan_dh_C"/>
    <property type="match status" value="1"/>
</dbReference>
<dbReference type="SUPFAM" id="SSF56003">
    <property type="entry name" value="Molybdenum cofactor-binding domain"/>
    <property type="match status" value="1"/>
</dbReference>
<dbReference type="Pfam" id="PF20256">
    <property type="entry name" value="MoCoBD_2"/>
    <property type="match status" value="1"/>
</dbReference>
<dbReference type="InterPro" id="IPR046867">
    <property type="entry name" value="AldOxase/xan_DH_MoCoBD2"/>
</dbReference>
<accession>A0ABW1ENG1</accession>
<name>A0ABW1ENG1_9BACT</name>
<feature type="domain" description="Aldehyde oxidase/xanthine dehydrogenase a/b hammerhead" evidence="1">
    <location>
        <begin position="28"/>
        <end position="133"/>
    </location>
</feature>
<dbReference type="InterPro" id="IPR016208">
    <property type="entry name" value="Ald_Oxase/xanthine_DH-like"/>
</dbReference>
<dbReference type="InterPro" id="IPR008274">
    <property type="entry name" value="AldOxase/xan_DH_MoCoBD1"/>
</dbReference>
<dbReference type="RefSeq" id="WP_263333109.1">
    <property type="nucleotide sequence ID" value="NZ_JAGSYH010000001.1"/>
</dbReference>